<feature type="region of interest" description="Disordered" evidence="1">
    <location>
        <begin position="243"/>
        <end position="274"/>
    </location>
</feature>
<dbReference type="PANTHER" id="PTHR42912">
    <property type="entry name" value="METHYLTRANSFERASE"/>
    <property type="match status" value="1"/>
</dbReference>
<feature type="domain" description="Methyltransferase" evidence="2">
    <location>
        <begin position="43"/>
        <end position="138"/>
    </location>
</feature>
<dbReference type="EC" id="2.1.1.163" evidence="3"/>
<dbReference type="EMBL" id="FUKR01000067">
    <property type="protein sequence ID" value="SJN40160.1"/>
    <property type="molecule type" value="Genomic_DNA"/>
</dbReference>
<dbReference type="InterPro" id="IPR029063">
    <property type="entry name" value="SAM-dependent_MTases_sf"/>
</dbReference>
<dbReference type="AlphaFoldDB" id="A0A1R4K749"/>
<keyword evidence="3" id="KW-0489">Methyltransferase</keyword>
<dbReference type="SUPFAM" id="SSF53335">
    <property type="entry name" value="S-adenosyl-L-methionine-dependent methyltransferases"/>
    <property type="match status" value="1"/>
</dbReference>
<dbReference type="InterPro" id="IPR041698">
    <property type="entry name" value="Methyltransf_25"/>
</dbReference>
<evidence type="ECO:0000256" key="1">
    <source>
        <dbReference type="SAM" id="MobiDB-lite"/>
    </source>
</evidence>
<dbReference type="GO" id="GO:0032259">
    <property type="term" value="P:methylation"/>
    <property type="evidence" value="ECO:0007669"/>
    <property type="project" value="UniProtKB-KW"/>
</dbReference>
<dbReference type="InterPro" id="IPR050508">
    <property type="entry name" value="Methyltransf_Superfamily"/>
</dbReference>
<proteinExistence type="predicted"/>
<dbReference type="GO" id="GO:0043770">
    <property type="term" value="F:demethylmenaquinone methyltransferase activity"/>
    <property type="evidence" value="ECO:0007669"/>
    <property type="project" value="UniProtKB-EC"/>
</dbReference>
<accession>A0A1R4K749</accession>
<organism evidence="3 4">
    <name type="scientific">Mycetocola reblochoni REB411</name>
    <dbReference type="NCBI Taxonomy" id="1255698"/>
    <lineage>
        <taxon>Bacteria</taxon>
        <taxon>Bacillati</taxon>
        <taxon>Actinomycetota</taxon>
        <taxon>Actinomycetes</taxon>
        <taxon>Micrococcales</taxon>
        <taxon>Microbacteriaceae</taxon>
        <taxon>Mycetocola</taxon>
    </lineage>
</organism>
<evidence type="ECO:0000313" key="3">
    <source>
        <dbReference type="EMBL" id="SJN40160.1"/>
    </source>
</evidence>
<evidence type="ECO:0000259" key="2">
    <source>
        <dbReference type="Pfam" id="PF13649"/>
    </source>
</evidence>
<keyword evidence="4" id="KW-1185">Reference proteome</keyword>
<name>A0A1R4K749_9MICO</name>
<feature type="compositionally biased region" description="Basic and acidic residues" evidence="1">
    <location>
        <begin position="243"/>
        <end position="259"/>
    </location>
</feature>
<sequence length="274" mass="29547">MTAGFSVTAGAGAAGYDRVMDALAPPEATDAVLSGVVRPDDVVLDVGCGTGRATRAIAARARAVLALDLSTDMLERFAARGVPGNVELRAGDVTDPAVVEPRSVDLVTCLLGGLQYVQDLGTQARVVRNMRRWLRPGGRVAVEMFERSAYDALLGSHRLPLVLDGVHWWLRMDVSHDGQIYTSVSSVHRDGREDEAAGFTEVFRPTDVDEAFALMAGAGFESVAVQPDLANRGFLWVSAVTPENDRNDRNDRNDNDSHRGGRATPAPHEERNRA</sequence>
<gene>
    <name evidence="3" type="ORF">FM119_11815</name>
</gene>
<dbReference type="RefSeq" id="WP_121657446.1">
    <property type="nucleotide sequence ID" value="NZ_FUKR01000067.1"/>
</dbReference>
<evidence type="ECO:0000313" key="4">
    <source>
        <dbReference type="Proteomes" id="UP000196778"/>
    </source>
</evidence>
<dbReference type="Proteomes" id="UP000196778">
    <property type="component" value="Unassembled WGS sequence"/>
</dbReference>
<dbReference type="OrthoDB" id="7032234at2"/>
<dbReference type="Gene3D" id="3.40.50.150">
    <property type="entry name" value="Vaccinia Virus protein VP39"/>
    <property type="match status" value="1"/>
</dbReference>
<dbReference type="CDD" id="cd02440">
    <property type="entry name" value="AdoMet_MTases"/>
    <property type="match status" value="1"/>
</dbReference>
<reference evidence="4" key="1">
    <citation type="submission" date="2017-02" db="EMBL/GenBank/DDBJ databases">
        <authorList>
            <person name="Dridi B."/>
        </authorList>
    </citation>
    <scope>NUCLEOTIDE SEQUENCE [LARGE SCALE GENOMIC DNA]</scope>
    <source>
        <strain evidence="4">EB411</strain>
    </source>
</reference>
<keyword evidence="3" id="KW-0808">Transferase</keyword>
<dbReference type="Pfam" id="PF13649">
    <property type="entry name" value="Methyltransf_25"/>
    <property type="match status" value="1"/>
</dbReference>
<protein>
    <submittedName>
        <fullName evidence="3">2-heptaprenyl-1,4-naphthoquinone methyltransferase</fullName>
        <ecNumber evidence="3">2.1.1.163</ecNumber>
    </submittedName>
</protein>
<dbReference type="PANTHER" id="PTHR42912:SF80">
    <property type="entry name" value="METHYLTRANSFERASE DOMAIN-CONTAINING PROTEIN"/>
    <property type="match status" value="1"/>
</dbReference>